<evidence type="ECO:0000256" key="1">
    <source>
        <dbReference type="SAM" id="Coils"/>
    </source>
</evidence>
<dbReference type="STRING" id="747725.A0A168IFI5"/>
<dbReference type="GO" id="GO:0015631">
    <property type="term" value="F:tubulin binding"/>
    <property type="evidence" value="ECO:0007669"/>
    <property type="project" value="TreeGrafter"/>
</dbReference>
<accession>A0A168IFI5</accession>
<name>A0A168IFI5_MUCCL</name>
<dbReference type="VEuPathDB" id="FungiDB:MUCCIDRAFT_165727"/>
<evidence type="ECO:0000313" key="5">
    <source>
        <dbReference type="Proteomes" id="UP000077051"/>
    </source>
</evidence>
<feature type="region of interest" description="Disordered" evidence="2">
    <location>
        <begin position="356"/>
        <end position="445"/>
    </location>
</feature>
<feature type="compositionally biased region" description="Polar residues" evidence="2">
    <location>
        <begin position="27"/>
        <end position="40"/>
    </location>
</feature>
<dbReference type="OrthoDB" id="2149224at2759"/>
<dbReference type="GO" id="GO:0005938">
    <property type="term" value="C:cell cortex"/>
    <property type="evidence" value="ECO:0007669"/>
    <property type="project" value="InterPro"/>
</dbReference>
<dbReference type="GO" id="GO:0000226">
    <property type="term" value="P:microtubule cytoskeleton organization"/>
    <property type="evidence" value="ECO:0007669"/>
    <property type="project" value="TreeGrafter"/>
</dbReference>
<protein>
    <recommendedName>
        <fullName evidence="3">Pleckstrin homology domain-containing protein</fullName>
    </recommendedName>
</protein>
<dbReference type="InterPro" id="IPR024774">
    <property type="entry name" value="PH_dom-Mcp5-type"/>
</dbReference>
<dbReference type="PANTHER" id="PTHR28190">
    <property type="entry name" value="NUCLEAR MIGRATION PROTEIN NUM1"/>
    <property type="match status" value="1"/>
</dbReference>
<feature type="compositionally biased region" description="Basic residues" evidence="2">
    <location>
        <begin position="402"/>
        <end position="413"/>
    </location>
</feature>
<dbReference type="Proteomes" id="UP000077051">
    <property type="component" value="Unassembled WGS sequence"/>
</dbReference>
<feature type="region of interest" description="Disordered" evidence="2">
    <location>
        <begin position="286"/>
        <end position="306"/>
    </location>
</feature>
<gene>
    <name evidence="4" type="ORF">MUCCIDRAFT_165727</name>
</gene>
<dbReference type="Pfam" id="PF12814">
    <property type="entry name" value="Mcp5_PH"/>
    <property type="match status" value="1"/>
</dbReference>
<keyword evidence="5" id="KW-1185">Reference proteome</keyword>
<reference evidence="4 5" key="1">
    <citation type="submission" date="2015-06" db="EMBL/GenBank/DDBJ databases">
        <title>Expansion of signal transduction pathways in fungi by whole-genome duplication.</title>
        <authorList>
            <consortium name="DOE Joint Genome Institute"/>
            <person name="Corrochano L.M."/>
            <person name="Kuo A."/>
            <person name="Marcet-Houben M."/>
            <person name="Polaino S."/>
            <person name="Salamov A."/>
            <person name="Villalobos J.M."/>
            <person name="Alvarez M.I."/>
            <person name="Avalos J."/>
            <person name="Benito E.P."/>
            <person name="Benoit I."/>
            <person name="Burger G."/>
            <person name="Camino L.P."/>
            <person name="Canovas D."/>
            <person name="Cerda-Olmedo E."/>
            <person name="Cheng J.-F."/>
            <person name="Dominguez A."/>
            <person name="Elias M."/>
            <person name="Eslava A.P."/>
            <person name="Glaser F."/>
            <person name="Grimwood J."/>
            <person name="Gutierrez G."/>
            <person name="Heitman J."/>
            <person name="Henrissat B."/>
            <person name="Iturriaga E.A."/>
            <person name="Lang B.F."/>
            <person name="Lavin J.L."/>
            <person name="Lee S."/>
            <person name="Li W."/>
            <person name="Lindquist E."/>
            <person name="Lopez-Garcia S."/>
            <person name="Luque E.M."/>
            <person name="Marcos A.T."/>
            <person name="Martin J."/>
            <person name="Mccluskey K."/>
            <person name="Medina H.R."/>
            <person name="Miralles-Duran A."/>
            <person name="Miyazaki A."/>
            <person name="Munoz-Torres E."/>
            <person name="Oguiza J.A."/>
            <person name="Ohm R."/>
            <person name="Olmedo M."/>
            <person name="Orejas M."/>
            <person name="Ortiz-Castellanos L."/>
            <person name="Pisabarro A.G."/>
            <person name="Rodriguez-Romero J."/>
            <person name="Ruiz-Herrera J."/>
            <person name="Ruiz-Vazquez R."/>
            <person name="Sanz C."/>
            <person name="Schackwitz W."/>
            <person name="Schmutz J."/>
            <person name="Shahriari M."/>
            <person name="Shelest E."/>
            <person name="Silva-Franco F."/>
            <person name="Soanes D."/>
            <person name="Syed K."/>
            <person name="Tagua V.G."/>
            <person name="Talbot N.J."/>
            <person name="Thon M."/>
            <person name="De Vries R.P."/>
            <person name="Wiebenga A."/>
            <person name="Yadav J.S."/>
            <person name="Braun E.L."/>
            <person name="Baker S."/>
            <person name="Garre V."/>
            <person name="Horwitz B."/>
            <person name="Torres-Martinez S."/>
            <person name="Idnurm A."/>
            <person name="Herrera-Estrella A."/>
            <person name="Gabaldon T."/>
            <person name="Grigoriev I.V."/>
        </authorList>
    </citation>
    <scope>NUCLEOTIDE SEQUENCE [LARGE SCALE GENOMIC DNA]</scope>
    <source>
        <strain evidence="4 5">CBS 277.49</strain>
    </source>
</reference>
<evidence type="ECO:0000256" key="2">
    <source>
        <dbReference type="SAM" id="MobiDB-lite"/>
    </source>
</evidence>
<dbReference type="SUPFAM" id="SSF50729">
    <property type="entry name" value="PH domain-like"/>
    <property type="match status" value="1"/>
</dbReference>
<feature type="coiled-coil region" evidence="1">
    <location>
        <begin position="317"/>
        <end position="351"/>
    </location>
</feature>
<dbReference type="PANTHER" id="PTHR28190:SF1">
    <property type="entry name" value="NUCLEAR MIGRATION PROTEIN NUM1"/>
    <property type="match status" value="1"/>
</dbReference>
<proteinExistence type="predicted"/>
<dbReference type="GO" id="GO:0005543">
    <property type="term" value="F:phospholipid binding"/>
    <property type="evidence" value="ECO:0007669"/>
    <property type="project" value="InterPro"/>
</dbReference>
<keyword evidence="1" id="KW-0175">Coiled coil</keyword>
<dbReference type="InterPro" id="IPR053005">
    <property type="entry name" value="Nuclear_Pos-Cytoskel_Interact"/>
</dbReference>
<feature type="region of interest" description="Disordered" evidence="2">
    <location>
        <begin position="552"/>
        <end position="574"/>
    </location>
</feature>
<feature type="domain" description="Pleckstrin homology" evidence="3">
    <location>
        <begin position="602"/>
        <end position="713"/>
    </location>
</feature>
<sequence>MTRSSPISALSTEKAPQQFREPPPASLTINATSNNSSSHARPQHAASPNDYSDDSPGSYTSYSSADYSSIGVLTGNNTNSLTKRSSTLDVRLQDDGIVGHGLLSEVLKMQGLLEEYQHALTALEIEKADKQQEINKLDRLLKGKGKTEERYKDEIWNLELNKQELLQKINDLSQHLSRATSEQHRLAKEEAKLCQEIEHFKTVQHTWESDLTSVQEQHEEETLALKKTLYSLRAEKDHIAKQLQEVLAVQQQVANQKVELRHVDKTPSSTTEEESTAPIATATLAANPLNSSSTTRSSLKPQTARHEAEIAALKTSLDQAHEIIKTMQAKIDEERQERTEIDKLLRDAQETIEHFHQHHSPTTSLLSLPSQQAHSPTSNSLLAAPHSPDSISNRQQRSSLRSARRSSQSRKRLAVAGSSPYPQRGKSLGDELSQAGSMGNFIASSPVSSSSSSGCSCHANTELHQQLLDNNKSTLSLHSGNTVPQKTITLTCVELPSITNHDTLSSFMSCSSTTSTNESTNNEQAQLQKVASNHEYYGSLIREPTSYIYKSKRDKNKSADADKQQKQQTSPSFKLNFGNHDFKVDADFSPENEDADDSGSSADAMTRTMIGDWMWKYTRKVVGSGISENRHRRFFWIHPYTQTLYWSTQEPGANANQCSTKSVLVESFMVLPPHEKSRPPGIYIKSPSRGIQIQCLDFAAHYAWIKSLRYLLSDADHTQHVIPTIKKSTTGRTTLDRKKFSSLRQKNRSFTKLLDATPSLPNSAIRCDASRDQVPFFGASKDKRQPLQALFNNSTLIDLSIDQGPFIDLDTLKHQ</sequence>
<organism evidence="4 5">
    <name type="scientific">Mucor lusitanicus CBS 277.49</name>
    <dbReference type="NCBI Taxonomy" id="747725"/>
    <lineage>
        <taxon>Eukaryota</taxon>
        <taxon>Fungi</taxon>
        <taxon>Fungi incertae sedis</taxon>
        <taxon>Mucoromycota</taxon>
        <taxon>Mucoromycotina</taxon>
        <taxon>Mucoromycetes</taxon>
        <taxon>Mucorales</taxon>
        <taxon>Mucorineae</taxon>
        <taxon>Mucoraceae</taxon>
        <taxon>Mucor</taxon>
    </lineage>
</organism>
<dbReference type="GO" id="GO:0032065">
    <property type="term" value="P:maintenance of protein location in cell cortex"/>
    <property type="evidence" value="ECO:0007669"/>
    <property type="project" value="InterPro"/>
</dbReference>
<feature type="compositionally biased region" description="Polar residues" evidence="2">
    <location>
        <begin position="1"/>
        <end position="15"/>
    </location>
</feature>
<dbReference type="AlphaFoldDB" id="A0A168IFI5"/>
<evidence type="ECO:0000313" key="4">
    <source>
        <dbReference type="EMBL" id="OAC99905.1"/>
    </source>
</evidence>
<evidence type="ECO:0000259" key="3">
    <source>
        <dbReference type="Pfam" id="PF12814"/>
    </source>
</evidence>
<comment type="caution">
    <text evidence="4">The sequence shown here is derived from an EMBL/GenBank/DDBJ whole genome shotgun (WGS) entry which is preliminary data.</text>
</comment>
<dbReference type="EMBL" id="AMYB01000007">
    <property type="protein sequence ID" value="OAC99905.1"/>
    <property type="molecule type" value="Genomic_DNA"/>
</dbReference>
<feature type="region of interest" description="Disordered" evidence="2">
    <location>
        <begin position="1"/>
        <end position="60"/>
    </location>
</feature>
<feature type="compositionally biased region" description="Low complexity" evidence="2">
    <location>
        <begin position="360"/>
        <end position="372"/>
    </location>
</feature>
<feature type="compositionally biased region" description="Basic and acidic residues" evidence="2">
    <location>
        <begin position="556"/>
        <end position="565"/>
    </location>
</feature>
<feature type="compositionally biased region" description="Polar residues" evidence="2">
    <location>
        <begin position="288"/>
        <end position="301"/>
    </location>
</feature>
<feature type="compositionally biased region" description="Low complexity" evidence="2">
    <location>
        <begin position="390"/>
        <end position="401"/>
    </location>
</feature>
<dbReference type="GO" id="GO:0005739">
    <property type="term" value="C:mitochondrion"/>
    <property type="evidence" value="ECO:0007669"/>
    <property type="project" value="TreeGrafter"/>
</dbReference>
<feature type="coiled-coil region" evidence="1">
    <location>
        <begin position="113"/>
        <end position="182"/>
    </location>
</feature>